<evidence type="ECO:0000313" key="3">
    <source>
        <dbReference type="Proteomes" id="UP000009027"/>
    </source>
</evidence>
<sequence>MGQCCSTRGGLHGGVRVAQKPLEASEPHINEVANTKMEDNSRHSVDYDSDGADTGATQWRTNGNSCLSTDPEDNLDATSSTDTGGIMYRSSSTSIGEEHGAARLLHIPAGVGRSVAERSSVTDVVAILQGGDEERNTGSSLWGIPFSLRALWPFHGIYDAIWVEEGEESDPSASFMSCKSPRSSASIVSCSFHSCRTLLPSQSIMSSIYAGASSCKSTCNGRVQPDLLPPDTGRSTPQETQGHLTDEQFMSCLSPELSSYARNSNSLLTARNAAPVNS</sequence>
<reference evidence="2 3" key="1">
    <citation type="journal article" date="2012" name="Proc. Natl. Acad. Sci. U.S.A.">
        <title>Antigenic diversity is generated by distinct evolutionary mechanisms in African trypanosome species.</title>
        <authorList>
            <person name="Jackson A.P."/>
            <person name="Berry A."/>
            <person name="Aslett M."/>
            <person name="Allison H.C."/>
            <person name="Burton P."/>
            <person name="Vavrova-Anderson J."/>
            <person name="Brown R."/>
            <person name="Browne H."/>
            <person name="Corton N."/>
            <person name="Hauser H."/>
            <person name="Gamble J."/>
            <person name="Gilderthorp R."/>
            <person name="Marcello L."/>
            <person name="McQuillan J."/>
            <person name="Otto T.D."/>
            <person name="Quail M.A."/>
            <person name="Sanders M.J."/>
            <person name="van Tonder A."/>
            <person name="Ginger M.L."/>
            <person name="Field M.C."/>
            <person name="Barry J.D."/>
            <person name="Hertz-Fowler C."/>
            <person name="Berriman M."/>
        </authorList>
    </citation>
    <scope>NUCLEOTIDE SEQUENCE</scope>
    <source>
        <strain evidence="2 3">Y486</strain>
    </source>
</reference>
<feature type="non-terminal residue" evidence="2">
    <location>
        <position position="278"/>
    </location>
</feature>
<dbReference type="Proteomes" id="UP000009027">
    <property type="component" value="Unassembled WGS sequence"/>
</dbReference>
<feature type="region of interest" description="Disordered" evidence="1">
    <location>
        <begin position="47"/>
        <end position="93"/>
    </location>
</feature>
<protein>
    <submittedName>
        <fullName evidence="2">Uncharacterized protein</fullName>
    </submittedName>
</protein>
<feature type="compositionally biased region" description="Polar residues" evidence="1">
    <location>
        <begin position="55"/>
        <end position="68"/>
    </location>
</feature>
<keyword evidence="3" id="KW-1185">Reference proteome</keyword>
<dbReference type="VEuPathDB" id="TriTrypDB:TvY486_0000530"/>
<evidence type="ECO:0000256" key="1">
    <source>
        <dbReference type="SAM" id="MobiDB-lite"/>
    </source>
</evidence>
<accession>F9WKP4</accession>
<name>F9WKP4_TRYVY</name>
<dbReference type="AlphaFoldDB" id="F9WKP4"/>
<gene>
    <name evidence="2" type="ORF">TvY486_0000530</name>
</gene>
<evidence type="ECO:0000313" key="2">
    <source>
        <dbReference type="EMBL" id="CCD18067.1"/>
    </source>
</evidence>
<dbReference type="EMBL" id="CAEX01000328">
    <property type="protein sequence ID" value="CCD18067.1"/>
    <property type="molecule type" value="Genomic_DNA"/>
</dbReference>
<feature type="compositionally biased region" description="Polar residues" evidence="1">
    <location>
        <begin position="76"/>
        <end position="93"/>
    </location>
</feature>
<organism evidence="2 3">
    <name type="scientific">Trypanosoma vivax (strain Y486)</name>
    <dbReference type="NCBI Taxonomy" id="1055687"/>
    <lineage>
        <taxon>Eukaryota</taxon>
        <taxon>Discoba</taxon>
        <taxon>Euglenozoa</taxon>
        <taxon>Kinetoplastea</taxon>
        <taxon>Metakinetoplastina</taxon>
        <taxon>Trypanosomatida</taxon>
        <taxon>Trypanosomatidae</taxon>
        <taxon>Trypanosoma</taxon>
        <taxon>Duttonella</taxon>
    </lineage>
</organism>
<proteinExistence type="predicted"/>